<dbReference type="PANTHER" id="PTHR23502">
    <property type="entry name" value="MAJOR FACILITATOR SUPERFAMILY"/>
    <property type="match status" value="1"/>
</dbReference>
<evidence type="ECO:0000256" key="4">
    <source>
        <dbReference type="ARBA" id="ARBA00023136"/>
    </source>
</evidence>
<accession>A0ABR4FLR8</accession>
<protein>
    <submittedName>
        <fullName evidence="7">Major facilitator superfamily domain-containing protein</fullName>
    </submittedName>
</protein>
<evidence type="ECO:0000256" key="5">
    <source>
        <dbReference type="SAM" id="Phobius"/>
    </source>
</evidence>
<dbReference type="PANTHER" id="PTHR23502:SF23">
    <property type="entry name" value="FLUCONAZOLE RESISTANCE PROTEIN 1"/>
    <property type="match status" value="1"/>
</dbReference>
<keyword evidence="2 5" id="KW-0812">Transmembrane</keyword>
<organism evidence="7 8">
    <name type="scientific">Aspergillus keveii</name>
    <dbReference type="NCBI Taxonomy" id="714993"/>
    <lineage>
        <taxon>Eukaryota</taxon>
        <taxon>Fungi</taxon>
        <taxon>Dikarya</taxon>
        <taxon>Ascomycota</taxon>
        <taxon>Pezizomycotina</taxon>
        <taxon>Eurotiomycetes</taxon>
        <taxon>Eurotiomycetidae</taxon>
        <taxon>Eurotiales</taxon>
        <taxon>Aspergillaceae</taxon>
        <taxon>Aspergillus</taxon>
        <taxon>Aspergillus subgen. Nidulantes</taxon>
    </lineage>
</organism>
<dbReference type="SUPFAM" id="SSF103473">
    <property type="entry name" value="MFS general substrate transporter"/>
    <property type="match status" value="1"/>
</dbReference>
<reference evidence="7 8" key="1">
    <citation type="submission" date="2024-07" db="EMBL/GenBank/DDBJ databases">
        <title>Section-level genome sequencing and comparative genomics of Aspergillus sections Usti and Cavernicolus.</title>
        <authorList>
            <consortium name="Lawrence Berkeley National Laboratory"/>
            <person name="Nybo J.L."/>
            <person name="Vesth T.C."/>
            <person name="Theobald S."/>
            <person name="Frisvad J.C."/>
            <person name="Larsen T.O."/>
            <person name="Kjaerboelling I."/>
            <person name="Rothschild-Mancinelli K."/>
            <person name="Lyhne E.K."/>
            <person name="Kogle M.E."/>
            <person name="Barry K."/>
            <person name="Clum A."/>
            <person name="Na H."/>
            <person name="Ledsgaard L."/>
            <person name="Lin J."/>
            <person name="Lipzen A."/>
            <person name="Kuo A."/>
            <person name="Riley R."/>
            <person name="Mondo S."/>
            <person name="Labutti K."/>
            <person name="Haridas S."/>
            <person name="Pangalinan J."/>
            <person name="Salamov A.A."/>
            <person name="Simmons B.A."/>
            <person name="Magnuson J.K."/>
            <person name="Chen J."/>
            <person name="Drula E."/>
            <person name="Henrissat B."/>
            <person name="Wiebenga A."/>
            <person name="Lubbers R.J."/>
            <person name="Gomes A.C."/>
            <person name="Makela M.R."/>
            <person name="Stajich J."/>
            <person name="Grigoriev I.V."/>
            <person name="Mortensen U.H."/>
            <person name="De Vries R.P."/>
            <person name="Baker S.E."/>
            <person name="Andersen M.R."/>
        </authorList>
    </citation>
    <scope>NUCLEOTIDE SEQUENCE [LARGE SCALE GENOMIC DNA]</scope>
    <source>
        <strain evidence="7 8">CBS 209.92</strain>
    </source>
</reference>
<keyword evidence="4 5" id="KW-0472">Membrane</keyword>
<evidence type="ECO:0000256" key="1">
    <source>
        <dbReference type="ARBA" id="ARBA00004141"/>
    </source>
</evidence>
<dbReference type="CDD" id="cd17323">
    <property type="entry name" value="MFS_Tpo1_MDR_like"/>
    <property type="match status" value="1"/>
</dbReference>
<dbReference type="Pfam" id="PF07690">
    <property type="entry name" value="MFS_1"/>
    <property type="match status" value="1"/>
</dbReference>
<dbReference type="InterPro" id="IPR036259">
    <property type="entry name" value="MFS_trans_sf"/>
</dbReference>
<feature type="transmembrane region" description="Helical" evidence="5">
    <location>
        <begin position="131"/>
        <end position="155"/>
    </location>
</feature>
<keyword evidence="8" id="KW-1185">Reference proteome</keyword>
<feature type="transmembrane region" description="Helical" evidence="5">
    <location>
        <begin position="335"/>
        <end position="354"/>
    </location>
</feature>
<gene>
    <name evidence="7" type="ORF">BJX66DRAFT_348605</name>
</gene>
<comment type="caution">
    <text evidence="7">The sequence shown here is derived from an EMBL/GenBank/DDBJ whole genome shotgun (WGS) entry which is preliminary data.</text>
</comment>
<evidence type="ECO:0000256" key="2">
    <source>
        <dbReference type="ARBA" id="ARBA00022692"/>
    </source>
</evidence>
<dbReference type="Proteomes" id="UP001610563">
    <property type="component" value="Unassembled WGS sequence"/>
</dbReference>
<sequence>MEIVRGSQFGQIVRVLTNRRVFRYPEETSDETCQRYLVSKGLVDEENQNIWGLYTFVSACLMNQHGEQAKEQAPNPNLVKWIGPDDPENPRNWSLAKKVWTTLLIFLLTFSVYLGSSIYSPGIVGVTQDFGVSQVAATLGLSLFVAGYGLGPMVWSPLSEIPAIGRNPVYIYTLLVFTFFQFAVIYAKNFGMLLAFRFLTGFLGSPVLATGGASLGDIWHPIIRDYMIAVWGAIAIAAPVVGPLIGGFATMAEGWQWTIWELLWLSGFTLILLFIALPETYAPNILSRRARRLRKITGMKDLTTEAEAEFAGTPKQRLVYETLLRPFQLCFGEPIVLVLDIYIALIYGIFYLWFEAFPIVFEEIHGFNLGEGGLSFLGIIVGCYGMAIPLYCSWKYFFQRKHYSDDGDIAPEKQLPPACLGCLCLPASLFFFGWTGNYAVSTVCRIVLAGNDFMRSCFGAGFPLFATAMFHNLGVNWACTLLGCLTVLFVPAPFVLLKYGRRLRMASKYARHDI</sequence>
<dbReference type="InterPro" id="IPR011701">
    <property type="entry name" value="MFS"/>
</dbReference>
<dbReference type="Gene3D" id="1.20.1250.20">
    <property type="entry name" value="MFS general substrate transporter like domains"/>
    <property type="match status" value="1"/>
</dbReference>
<feature type="transmembrane region" description="Helical" evidence="5">
    <location>
        <begin position="228"/>
        <end position="250"/>
    </location>
</feature>
<evidence type="ECO:0000256" key="3">
    <source>
        <dbReference type="ARBA" id="ARBA00022989"/>
    </source>
</evidence>
<feature type="transmembrane region" description="Helical" evidence="5">
    <location>
        <begin position="262"/>
        <end position="282"/>
    </location>
</feature>
<proteinExistence type="predicted"/>
<keyword evidence="3 5" id="KW-1133">Transmembrane helix</keyword>
<dbReference type="EMBL" id="JBFTWV010000190">
    <property type="protein sequence ID" value="KAL2784184.1"/>
    <property type="molecule type" value="Genomic_DNA"/>
</dbReference>
<feature type="transmembrane region" description="Helical" evidence="5">
    <location>
        <begin position="374"/>
        <end position="394"/>
    </location>
</feature>
<name>A0ABR4FLR8_9EURO</name>
<feature type="transmembrane region" description="Helical" evidence="5">
    <location>
        <begin position="167"/>
        <end position="187"/>
    </location>
</feature>
<evidence type="ECO:0000259" key="6">
    <source>
        <dbReference type="PROSITE" id="PS50850"/>
    </source>
</evidence>
<dbReference type="InterPro" id="IPR020846">
    <property type="entry name" value="MFS_dom"/>
</dbReference>
<feature type="domain" description="Major facilitator superfamily (MFS) profile" evidence="6">
    <location>
        <begin position="101"/>
        <end position="514"/>
    </location>
</feature>
<feature type="transmembrane region" description="Helical" evidence="5">
    <location>
        <begin position="193"/>
        <end position="216"/>
    </location>
</feature>
<feature type="transmembrane region" description="Helical" evidence="5">
    <location>
        <begin position="99"/>
        <end position="119"/>
    </location>
</feature>
<evidence type="ECO:0000313" key="7">
    <source>
        <dbReference type="EMBL" id="KAL2784184.1"/>
    </source>
</evidence>
<dbReference type="PROSITE" id="PS50850">
    <property type="entry name" value="MFS"/>
    <property type="match status" value="1"/>
</dbReference>
<evidence type="ECO:0000313" key="8">
    <source>
        <dbReference type="Proteomes" id="UP001610563"/>
    </source>
</evidence>
<feature type="transmembrane region" description="Helical" evidence="5">
    <location>
        <begin position="475"/>
        <end position="497"/>
    </location>
</feature>
<comment type="subcellular location">
    <subcellularLocation>
        <location evidence="1">Membrane</location>
        <topology evidence="1">Multi-pass membrane protein</topology>
    </subcellularLocation>
</comment>